<evidence type="ECO:0000313" key="3">
    <source>
        <dbReference type="EMBL" id="QGG96062.1"/>
    </source>
</evidence>
<dbReference type="RefSeq" id="WP_153760168.1">
    <property type="nucleotide sequence ID" value="NZ_CP045851.1"/>
</dbReference>
<keyword evidence="2" id="KW-0812">Transmembrane</keyword>
<dbReference type="EMBL" id="CP045851">
    <property type="protein sequence ID" value="QGG96062.1"/>
    <property type="molecule type" value="Genomic_DNA"/>
</dbReference>
<feature type="transmembrane region" description="Helical" evidence="2">
    <location>
        <begin position="199"/>
        <end position="217"/>
    </location>
</feature>
<feature type="compositionally biased region" description="Low complexity" evidence="1">
    <location>
        <begin position="333"/>
        <end position="342"/>
    </location>
</feature>
<protein>
    <submittedName>
        <fullName evidence="3">Uncharacterized protein</fullName>
    </submittedName>
</protein>
<keyword evidence="2" id="KW-1133">Transmembrane helix</keyword>
<evidence type="ECO:0000256" key="1">
    <source>
        <dbReference type="SAM" id="MobiDB-lite"/>
    </source>
</evidence>
<evidence type="ECO:0000313" key="4">
    <source>
        <dbReference type="Proteomes" id="UP000334019"/>
    </source>
</evidence>
<feature type="compositionally biased region" description="Pro residues" evidence="1">
    <location>
        <begin position="310"/>
        <end position="323"/>
    </location>
</feature>
<feature type="transmembrane region" description="Helical" evidence="2">
    <location>
        <begin position="248"/>
        <end position="267"/>
    </location>
</feature>
<accession>A0A5Q2RM97</accession>
<feature type="region of interest" description="Disordered" evidence="1">
    <location>
        <begin position="304"/>
        <end position="342"/>
    </location>
</feature>
<organism evidence="3 4">
    <name type="scientific">Actinomarinicola tropica</name>
    <dbReference type="NCBI Taxonomy" id="2789776"/>
    <lineage>
        <taxon>Bacteria</taxon>
        <taxon>Bacillati</taxon>
        <taxon>Actinomycetota</taxon>
        <taxon>Acidimicrobiia</taxon>
        <taxon>Acidimicrobiales</taxon>
        <taxon>Iamiaceae</taxon>
        <taxon>Actinomarinicola</taxon>
    </lineage>
</organism>
<keyword evidence="4" id="KW-1185">Reference proteome</keyword>
<proteinExistence type="predicted"/>
<keyword evidence="2" id="KW-0472">Membrane</keyword>
<dbReference type="Proteomes" id="UP000334019">
    <property type="component" value="Chromosome"/>
</dbReference>
<dbReference type="KEGG" id="atq:GH723_13675"/>
<feature type="transmembrane region" description="Helical" evidence="2">
    <location>
        <begin position="167"/>
        <end position="187"/>
    </location>
</feature>
<dbReference type="AlphaFoldDB" id="A0A5Q2RM97"/>
<sequence length="363" mass="37761">MGRRLAGGFLVGLGLVVASLAWICLSITRTVLDPDRSAAIAEDVYRDPEVRDQLRSSMADAIDAAVPDGVDVSRLDVVDAADRALDDPAVEALLVDGLVRAHQRFLGDDPNPDEPIVVDGAALASATRRQLVSAQPELAGVVPEIPSLAVTLPTDSIPNAGGLRDRLVAATAVLAALAAGLVVAAFVVTDNRARVLRRVGFWLIGAAAFWVIIGTALPSLAHLLLPGQAAIIGAIWGVAAGGMRQPSITAGIAGVAALALSIVWMAGSAVSRRSRRRDAVRERSARAAEEPRYVSRPVSVPADYHAPNPDYVPPPPAPTPTYVPPGEGVDATVAAPSPAVSRPAAPRWVEGVGYVDDPDATRY</sequence>
<reference evidence="3 4" key="1">
    <citation type="submission" date="2019-11" db="EMBL/GenBank/DDBJ databases">
        <authorList>
            <person name="He Y."/>
        </authorList>
    </citation>
    <scope>NUCLEOTIDE SEQUENCE [LARGE SCALE GENOMIC DNA]</scope>
    <source>
        <strain evidence="3 4">SCSIO 58843</strain>
    </source>
</reference>
<name>A0A5Q2RM97_9ACTN</name>
<gene>
    <name evidence="3" type="ORF">GH723_13675</name>
</gene>
<evidence type="ECO:0000256" key="2">
    <source>
        <dbReference type="SAM" id="Phobius"/>
    </source>
</evidence>